<dbReference type="AlphaFoldDB" id="A0A1M5NAI1"/>
<dbReference type="SUPFAM" id="SSF55486">
    <property type="entry name" value="Metalloproteases ('zincins'), catalytic domain"/>
    <property type="match status" value="1"/>
</dbReference>
<accession>A0A1M5NAI1</accession>
<proteinExistence type="predicted"/>
<dbReference type="OrthoDB" id="178184at2"/>
<organism evidence="1 2">
    <name type="scientific">Kaistia soli DSM 19436</name>
    <dbReference type="NCBI Taxonomy" id="1122133"/>
    <lineage>
        <taxon>Bacteria</taxon>
        <taxon>Pseudomonadati</taxon>
        <taxon>Pseudomonadota</taxon>
        <taxon>Alphaproteobacteria</taxon>
        <taxon>Hyphomicrobiales</taxon>
        <taxon>Kaistiaceae</taxon>
        <taxon>Kaistia</taxon>
    </lineage>
</organism>
<evidence type="ECO:0000313" key="1">
    <source>
        <dbReference type="EMBL" id="SHG86530.1"/>
    </source>
</evidence>
<dbReference type="Proteomes" id="UP000184485">
    <property type="component" value="Unassembled WGS sequence"/>
</dbReference>
<name>A0A1M5NAI1_9HYPH</name>
<keyword evidence="2" id="KW-1185">Reference proteome</keyword>
<sequence>MNPGDAANNVLPASIDALRTQSDTTASAATVLASEEDRINAPTAAAPPARHVAQLGRDYAHGRKLFNAAKFGRHRRSSEEPLYRPLRVYLSDPVASTAVGGVTVISVPYEPLKSGPSGKFLAVVDGDEIWGKRVDLADLDCLSALLDQGHRPSTTDPAFHQQMVYAVCSEVAAVFTGALGRDLSWGSDTGILKLRPHYGEDRNAYYDPESNELRFGYFKAVPEPGPGLLPHGTVFTCLSHDIIAHEMTHAVLDGMRSRFQEPTNTDVLAFHEGFADIVAILLHFGHAGDVKDAIVRSVGKIGADPTIFSLAAQFGGATGANGPLRTALGTDAADSRVYGFSDEPHELGSVLVSAILEALSQVFERRASSIKALIAAYKRPEAPLHPTSVELLAAIAMRTSNQFLALCIRAIDYCPPIDIRFGEYLRALITADHDLVEDDRDGFRHELITAFARRKIFPDDVPDISEESLLWRGPDRVPPRMPGLSFDALQLRPDPGESPSSEEIEREAGALADVVTDPDLLASFGLSSDKRAGLPTIESIRILRRVGPDRQVRFGLVCEVLQQVRVASGDREIEMTGGSTVIMDSAGTIRFVIRKAADRANRVAAVDQFRQSALGAKQSEAYDEGRTWAALHERHR</sequence>
<dbReference type="STRING" id="1122133.SAMN02745157_4967"/>
<dbReference type="Gene3D" id="3.10.170.10">
    <property type="match status" value="1"/>
</dbReference>
<reference evidence="1 2" key="1">
    <citation type="submission" date="2016-11" db="EMBL/GenBank/DDBJ databases">
        <authorList>
            <person name="Jaros S."/>
            <person name="Januszkiewicz K."/>
            <person name="Wedrychowicz H."/>
        </authorList>
    </citation>
    <scope>NUCLEOTIDE SEQUENCE [LARGE SCALE GENOMIC DNA]</scope>
    <source>
        <strain evidence="1 2">DSM 19436</strain>
    </source>
</reference>
<dbReference type="RefSeq" id="WP_073058433.1">
    <property type="nucleotide sequence ID" value="NZ_FQUP01000008.1"/>
</dbReference>
<protein>
    <recommendedName>
        <fullName evidence="3">Peptidase M4</fullName>
    </recommendedName>
</protein>
<dbReference type="EMBL" id="FQUP01000008">
    <property type="protein sequence ID" value="SHG86530.1"/>
    <property type="molecule type" value="Genomic_DNA"/>
</dbReference>
<evidence type="ECO:0008006" key="3">
    <source>
        <dbReference type="Google" id="ProtNLM"/>
    </source>
</evidence>
<gene>
    <name evidence="1" type="ORF">SAMN02745157_4967</name>
</gene>
<dbReference type="CDD" id="cd09598">
    <property type="entry name" value="M4_like"/>
    <property type="match status" value="1"/>
</dbReference>
<evidence type="ECO:0000313" key="2">
    <source>
        <dbReference type="Proteomes" id="UP000184485"/>
    </source>
</evidence>